<dbReference type="Gene3D" id="3.30.420.10">
    <property type="entry name" value="Ribonuclease H-like superfamily/Ribonuclease H"/>
    <property type="match status" value="1"/>
</dbReference>
<dbReference type="PANTHER" id="PTHR46889:SF4">
    <property type="entry name" value="TRANSPOSASE INSO FOR INSERTION SEQUENCE ELEMENT IS911B-RELATED"/>
    <property type="match status" value="1"/>
</dbReference>
<organism evidence="2 3">
    <name type="scientific">Spiribacter pallidus</name>
    <dbReference type="NCBI Taxonomy" id="1987936"/>
    <lineage>
        <taxon>Bacteria</taxon>
        <taxon>Pseudomonadati</taxon>
        <taxon>Pseudomonadota</taxon>
        <taxon>Gammaproteobacteria</taxon>
        <taxon>Chromatiales</taxon>
        <taxon>Ectothiorhodospiraceae</taxon>
        <taxon>Spiribacter</taxon>
    </lineage>
</organism>
<dbReference type="RefSeq" id="WP_367958245.1">
    <property type="nucleotide sequence ID" value="NZ_JBAKFK010000001.1"/>
</dbReference>
<dbReference type="PANTHER" id="PTHR46889">
    <property type="entry name" value="TRANSPOSASE INSF FOR INSERTION SEQUENCE IS3B-RELATED"/>
    <property type="match status" value="1"/>
</dbReference>
<gene>
    <name evidence="2" type="ORF">V6X73_09495</name>
</gene>
<dbReference type="Proteomes" id="UP001556709">
    <property type="component" value="Unassembled WGS sequence"/>
</dbReference>
<name>A0ABV3TFC6_9GAMM</name>
<dbReference type="InterPro" id="IPR036397">
    <property type="entry name" value="RNaseH_sf"/>
</dbReference>
<sequence length="272" mass="31168">MRSLQAELLAEGHCVSLSKLCGWLGVPRRSIYYKPKARPKATDPMLTDRVKLAMQRFPTYGYRRLAIVLGENKKPIQRILQIKGWQVRKRPQGFRPRAKALPSVTHQPDERWATDICHVWCGRDRRGALAAVIDCCTREILGWRLSSSGATATAEATLEEALISRLGHLQRVERPLMLRSDNGLVFSSKQYTKTVTDYGLTQEFITPYTPEQNGLMERFFRSLKEECIWQHRFESLAHARHVVGQWIRFYNNERPHQSLGYAAPSAHPALAS</sequence>
<keyword evidence="3" id="KW-1185">Reference proteome</keyword>
<protein>
    <submittedName>
        <fullName evidence="2">IS3 family transposase</fullName>
    </submittedName>
</protein>
<dbReference type="InterPro" id="IPR012337">
    <property type="entry name" value="RNaseH-like_sf"/>
</dbReference>
<dbReference type="PROSITE" id="PS50994">
    <property type="entry name" value="INTEGRASE"/>
    <property type="match status" value="1"/>
</dbReference>
<feature type="domain" description="Integrase catalytic" evidence="1">
    <location>
        <begin position="104"/>
        <end position="272"/>
    </location>
</feature>
<proteinExistence type="predicted"/>
<dbReference type="Pfam" id="PF13683">
    <property type="entry name" value="rve_3"/>
    <property type="match status" value="1"/>
</dbReference>
<reference evidence="2 3" key="1">
    <citation type="submission" date="2024-02" db="EMBL/GenBank/DDBJ databases">
        <title>New especies of Spiribacter isolated from saline water.</title>
        <authorList>
            <person name="Leon M.J."/>
            <person name="De La Haba R."/>
            <person name="Sanchez-Porro C."/>
            <person name="Ventosa A."/>
        </authorList>
    </citation>
    <scope>NUCLEOTIDE SEQUENCE [LARGE SCALE GENOMIC DNA]</scope>
    <source>
        <strain evidence="3">ag22IC6-390</strain>
    </source>
</reference>
<accession>A0ABV3TFC6</accession>
<comment type="caution">
    <text evidence="2">The sequence shown here is derived from an EMBL/GenBank/DDBJ whole genome shotgun (WGS) entry which is preliminary data.</text>
</comment>
<evidence type="ECO:0000313" key="2">
    <source>
        <dbReference type="EMBL" id="MEX0469960.1"/>
    </source>
</evidence>
<evidence type="ECO:0000259" key="1">
    <source>
        <dbReference type="PROSITE" id="PS50994"/>
    </source>
</evidence>
<dbReference type="EMBL" id="JBAKFM010000009">
    <property type="protein sequence ID" value="MEX0469960.1"/>
    <property type="molecule type" value="Genomic_DNA"/>
</dbReference>
<dbReference type="NCBIfam" id="NF033516">
    <property type="entry name" value="transpos_IS3"/>
    <property type="match status" value="1"/>
</dbReference>
<dbReference type="InterPro" id="IPR048020">
    <property type="entry name" value="Transpos_IS3"/>
</dbReference>
<dbReference type="InterPro" id="IPR001584">
    <property type="entry name" value="Integrase_cat-core"/>
</dbReference>
<dbReference type="SUPFAM" id="SSF53098">
    <property type="entry name" value="Ribonuclease H-like"/>
    <property type="match status" value="1"/>
</dbReference>
<dbReference type="InterPro" id="IPR050900">
    <property type="entry name" value="Transposase_IS3/IS150/IS904"/>
</dbReference>
<evidence type="ECO:0000313" key="3">
    <source>
        <dbReference type="Proteomes" id="UP001556709"/>
    </source>
</evidence>